<dbReference type="InterPro" id="IPR023393">
    <property type="entry name" value="START-like_dom_sf"/>
</dbReference>
<comment type="caution">
    <text evidence="3">The sequence shown here is derived from an EMBL/GenBank/DDBJ whole genome shotgun (WGS) entry which is preliminary data.</text>
</comment>
<dbReference type="EMBL" id="JBEPLY010000007">
    <property type="protein sequence ID" value="MET3600503.1"/>
    <property type="molecule type" value="Genomic_DNA"/>
</dbReference>
<dbReference type="Gene3D" id="3.30.530.20">
    <property type="match status" value="1"/>
</dbReference>
<accession>A0ABV2IC55</accession>
<name>A0ABV2IC55_9HYPH</name>
<dbReference type="InterPro" id="IPR013538">
    <property type="entry name" value="ASHA1/2-like_C"/>
</dbReference>
<sequence length="142" mass="16615">MTDKIEITNERVFAVDRQTLYAAFADPAMLERWWGPHGFTDHITAFDLAPGGHWLITMTASNGTDFHNRWRFDEIVDGRFIRVVHHEPVHVFTLEMTFADDAGGARLTWRMLYDKTEETEAIWHLFRAANEQYFDRLEAALK</sequence>
<dbReference type="SUPFAM" id="SSF55961">
    <property type="entry name" value="Bet v1-like"/>
    <property type="match status" value="1"/>
</dbReference>
<comment type="similarity">
    <text evidence="1">Belongs to the AHA1 family.</text>
</comment>
<protein>
    <submittedName>
        <fullName evidence="3">Uncharacterized protein YndB with AHSA1/START domain</fullName>
    </submittedName>
</protein>
<reference evidence="3 4" key="1">
    <citation type="submission" date="2024-06" db="EMBL/GenBank/DDBJ databases">
        <title>Genomic Encyclopedia of Type Strains, Phase IV (KMG-IV): sequencing the most valuable type-strain genomes for metagenomic binning, comparative biology and taxonomic classification.</title>
        <authorList>
            <person name="Goeker M."/>
        </authorList>
    </citation>
    <scope>NUCLEOTIDE SEQUENCE [LARGE SCALE GENOMIC DNA]</scope>
    <source>
        <strain evidence="3 4">DSM 28102</strain>
    </source>
</reference>
<evidence type="ECO:0000313" key="3">
    <source>
        <dbReference type="EMBL" id="MET3600503.1"/>
    </source>
</evidence>
<organism evidence="3 4">
    <name type="scientific">Martelella mangrovi</name>
    <dbReference type="NCBI Taxonomy" id="1397477"/>
    <lineage>
        <taxon>Bacteria</taxon>
        <taxon>Pseudomonadati</taxon>
        <taxon>Pseudomonadota</taxon>
        <taxon>Alphaproteobacteria</taxon>
        <taxon>Hyphomicrobiales</taxon>
        <taxon>Aurantimonadaceae</taxon>
        <taxon>Martelella</taxon>
    </lineage>
</organism>
<gene>
    <name evidence="3" type="ORF">ABID12_002452</name>
</gene>
<dbReference type="Pfam" id="PF08327">
    <property type="entry name" value="AHSA1"/>
    <property type="match status" value="1"/>
</dbReference>
<dbReference type="RefSeq" id="WP_354434419.1">
    <property type="nucleotide sequence ID" value="NZ_JBEPLY010000007.1"/>
</dbReference>
<evidence type="ECO:0000256" key="1">
    <source>
        <dbReference type="ARBA" id="ARBA00006817"/>
    </source>
</evidence>
<evidence type="ECO:0000313" key="4">
    <source>
        <dbReference type="Proteomes" id="UP001549164"/>
    </source>
</evidence>
<feature type="domain" description="Activator of Hsp90 ATPase homologue 1/2-like C-terminal" evidence="2">
    <location>
        <begin position="16"/>
        <end position="141"/>
    </location>
</feature>
<dbReference type="Proteomes" id="UP001549164">
    <property type="component" value="Unassembled WGS sequence"/>
</dbReference>
<proteinExistence type="inferred from homology"/>
<keyword evidence="4" id="KW-1185">Reference proteome</keyword>
<evidence type="ECO:0000259" key="2">
    <source>
        <dbReference type="Pfam" id="PF08327"/>
    </source>
</evidence>